<dbReference type="Pfam" id="PF13511">
    <property type="entry name" value="DUF4124"/>
    <property type="match status" value="1"/>
</dbReference>
<evidence type="ECO:0000256" key="2">
    <source>
        <dbReference type="SAM" id="SignalP"/>
    </source>
</evidence>
<keyword evidence="2" id="KW-0732">Signal</keyword>
<reference evidence="5" key="1">
    <citation type="submission" date="2019-07" db="EMBL/GenBank/DDBJ databases">
        <title>Chitinimonas sp. nov., isolated from Ny-Alesund, arctica soil.</title>
        <authorList>
            <person name="Xu Q."/>
            <person name="Peng F."/>
        </authorList>
    </citation>
    <scope>NUCLEOTIDE SEQUENCE [LARGE SCALE GENOMIC DNA]</scope>
    <source>
        <strain evidence="5">R3-44</strain>
    </source>
</reference>
<feature type="chain" id="PRO_5022103524" evidence="2">
    <location>
        <begin position="21"/>
        <end position="182"/>
    </location>
</feature>
<dbReference type="SUPFAM" id="SSF52833">
    <property type="entry name" value="Thioredoxin-like"/>
    <property type="match status" value="1"/>
</dbReference>
<dbReference type="CDD" id="cd02976">
    <property type="entry name" value="NrdH"/>
    <property type="match status" value="1"/>
</dbReference>
<evidence type="ECO:0000259" key="3">
    <source>
        <dbReference type="Pfam" id="PF13511"/>
    </source>
</evidence>
<dbReference type="InterPro" id="IPR036249">
    <property type="entry name" value="Thioredoxin-like_sf"/>
</dbReference>
<feature type="domain" description="DUF4124" evidence="3">
    <location>
        <begin position="11"/>
        <end position="46"/>
    </location>
</feature>
<feature type="compositionally biased region" description="Low complexity" evidence="1">
    <location>
        <begin position="158"/>
        <end position="182"/>
    </location>
</feature>
<dbReference type="Proteomes" id="UP000317550">
    <property type="component" value="Chromosome"/>
</dbReference>
<keyword evidence="5" id="KW-1185">Reference proteome</keyword>
<dbReference type="EMBL" id="CP041730">
    <property type="protein sequence ID" value="QDQ26218.1"/>
    <property type="molecule type" value="Genomic_DNA"/>
</dbReference>
<dbReference type="Gene3D" id="3.40.30.10">
    <property type="entry name" value="Glutaredoxin"/>
    <property type="match status" value="1"/>
</dbReference>
<accession>A0A516SDW1</accession>
<dbReference type="AlphaFoldDB" id="A0A516SDW1"/>
<evidence type="ECO:0000313" key="4">
    <source>
        <dbReference type="EMBL" id="QDQ26218.1"/>
    </source>
</evidence>
<dbReference type="KEGG" id="cari:FNU76_07515"/>
<evidence type="ECO:0000313" key="5">
    <source>
        <dbReference type="Proteomes" id="UP000317550"/>
    </source>
</evidence>
<feature type="region of interest" description="Disordered" evidence="1">
    <location>
        <begin position="150"/>
        <end position="182"/>
    </location>
</feature>
<evidence type="ECO:0000256" key="1">
    <source>
        <dbReference type="SAM" id="MobiDB-lite"/>
    </source>
</evidence>
<dbReference type="RefSeq" id="WP_144277617.1">
    <property type="nucleotide sequence ID" value="NZ_CP041730.1"/>
</dbReference>
<dbReference type="InterPro" id="IPR025392">
    <property type="entry name" value="DUF4124"/>
</dbReference>
<sequence>MKLSALITLGLALALPMAHAAKVYSWKDASGNVVFSDQPQPGQKADVKDVKGNVVQTSGGNFITREAVRKNPVTLWINNCGDACDSARTMLAKRGVPYSLRNPQASTADYDQLKKLTGEAMVPSLQVGESTLKGFSESAWAAALDSGGYAKSGDPTLKGQQPAAAAAPAPAGTAPQPAAKKP</sequence>
<feature type="signal peptide" evidence="2">
    <location>
        <begin position="1"/>
        <end position="20"/>
    </location>
</feature>
<proteinExistence type="predicted"/>
<organism evidence="4 5">
    <name type="scientific">Chitinimonas arctica</name>
    <dbReference type="NCBI Taxonomy" id="2594795"/>
    <lineage>
        <taxon>Bacteria</taxon>
        <taxon>Pseudomonadati</taxon>
        <taxon>Pseudomonadota</taxon>
        <taxon>Betaproteobacteria</taxon>
        <taxon>Neisseriales</taxon>
        <taxon>Chitinibacteraceae</taxon>
        <taxon>Chitinimonas</taxon>
    </lineage>
</organism>
<gene>
    <name evidence="4" type="ORF">FNU76_07515</name>
</gene>
<name>A0A516SDW1_9NEIS</name>
<dbReference type="OrthoDB" id="8794394at2"/>
<protein>
    <submittedName>
        <fullName evidence="4">Glutaredoxin family protein</fullName>
    </submittedName>
</protein>